<dbReference type="GO" id="GO:0022857">
    <property type="term" value="F:transmembrane transporter activity"/>
    <property type="evidence" value="ECO:0007669"/>
    <property type="project" value="InterPro"/>
</dbReference>
<proteinExistence type="inferred from homology"/>
<dbReference type="PANTHER" id="PTHR30614">
    <property type="entry name" value="MEMBRANE COMPONENT OF AMINO ACID ABC TRANSPORTER"/>
    <property type="match status" value="1"/>
</dbReference>
<evidence type="ECO:0000256" key="5">
    <source>
        <dbReference type="ARBA" id="ARBA00022692"/>
    </source>
</evidence>
<comment type="similarity">
    <text evidence="2">Belongs to the binding-protein-dependent transport system permease family. HisMQ subfamily.</text>
</comment>
<keyword evidence="4" id="KW-1003">Cell membrane</keyword>
<evidence type="ECO:0000256" key="7">
    <source>
        <dbReference type="ARBA" id="ARBA00022989"/>
    </source>
</evidence>
<evidence type="ECO:0000256" key="9">
    <source>
        <dbReference type="RuleBase" id="RU363032"/>
    </source>
</evidence>
<name>A0A433RTY4_9BACL</name>
<dbReference type="NCBIfam" id="TIGR01726">
    <property type="entry name" value="HEQRo_perm_3TM"/>
    <property type="match status" value="1"/>
</dbReference>
<dbReference type="InterPro" id="IPR043429">
    <property type="entry name" value="ArtM/GltK/GlnP/TcyL/YhdX-like"/>
</dbReference>
<reference evidence="11 12" key="1">
    <citation type="submission" date="2014-11" db="EMBL/GenBank/DDBJ databases">
        <title>Genome sequence and analysis of novel Kurthia sp.</title>
        <authorList>
            <person name="Lawson J.N."/>
            <person name="Gonzalez J.E."/>
            <person name="Rinauldi L."/>
            <person name="Xuan Z."/>
            <person name="Firman A."/>
            <person name="Shaddox L."/>
            <person name="Trudeau A."/>
            <person name="Shah S."/>
            <person name="Reiman D."/>
        </authorList>
    </citation>
    <scope>NUCLEOTIDE SEQUENCE [LARGE SCALE GENOMIC DNA]</scope>
    <source>
        <strain evidence="11 12">3B1D</strain>
    </source>
</reference>
<evidence type="ECO:0000256" key="3">
    <source>
        <dbReference type="ARBA" id="ARBA00022448"/>
    </source>
</evidence>
<evidence type="ECO:0000256" key="2">
    <source>
        <dbReference type="ARBA" id="ARBA00010072"/>
    </source>
</evidence>
<dbReference type="AlphaFoldDB" id="A0A433RTY4"/>
<sequence>MSSMSWDWSVVSDNWEVLMLGAWFTIKISFIALIFSLPIGIIVGFGRIAKNPVIRFLAGAYVEIMRGVPLLVLLMWIYIGLGDVVNVETTVAAVIGLATFNGAFLAEIFRAGVQAVPKGQMEAARASGMTSAQAMRYIILPQAVRRIMPPSASQFIMLIKDSSLISVIGGVDLMLKGKNLVATTLKPLEIYTAIAVIYFIMTFVLSLVIRYFEKRMMDKEQ</sequence>
<keyword evidence="7 9" id="KW-1133">Transmembrane helix</keyword>
<dbReference type="EMBL" id="JTFC01000031">
    <property type="protein sequence ID" value="RUS55629.1"/>
    <property type="molecule type" value="Genomic_DNA"/>
</dbReference>
<dbReference type="FunFam" id="1.10.3720.10:FF:000033">
    <property type="entry name" value="Polar amino acid ABC transporter permease"/>
    <property type="match status" value="1"/>
</dbReference>
<gene>
    <name evidence="11" type="ORF">QI30_11975</name>
</gene>
<evidence type="ECO:0000313" key="11">
    <source>
        <dbReference type="EMBL" id="RUS55629.1"/>
    </source>
</evidence>
<feature type="transmembrane region" description="Helical" evidence="9">
    <location>
        <begin position="190"/>
        <end position="212"/>
    </location>
</feature>
<dbReference type="InterPro" id="IPR010065">
    <property type="entry name" value="AA_ABC_transptr_permease_3TM"/>
</dbReference>
<dbReference type="Gene3D" id="1.10.3720.10">
    <property type="entry name" value="MetI-like"/>
    <property type="match status" value="1"/>
</dbReference>
<evidence type="ECO:0000313" key="12">
    <source>
        <dbReference type="Proteomes" id="UP000288623"/>
    </source>
</evidence>
<feature type="transmembrane region" description="Helical" evidence="9">
    <location>
        <begin position="155"/>
        <end position="175"/>
    </location>
</feature>
<evidence type="ECO:0000259" key="10">
    <source>
        <dbReference type="PROSITE" id="PS50928"/>
    </source>
</evidence>
<feature type="transmembrane region" description="Helical" evidence="9">
    <location>
        <begin position="56"/>
        <end position="79"/>
    </location>
</feature>
<dbReference type="PANTHER" id="PTHR30614:SF20">
    <property type="entry name" value="GLUTAMINE TRANSPORT SYSTEM PERMEASE PROTEIN GLNP"/>
    <property type="match status" value="1"/>
</dbReference>
<evidence type="ECO:0000256" key="4">
    <source>
        <dbReference type="ARBA" id="ARBA00022475"/>
    </source>
</evidence>
<evidence type="ECO:0000256" key="8">
    <source>
        <dbReference type="ARBA" id="ARBA00023136"/>
    </source>
</evidence>
<dbReference type="OrthoDB" id="9805999at2"/>
<accession>A0A433RTY4</accession>
<keyword evidence="5 9" id="KW-0812">Transmembrane</keyword>
<keyword evidence="3 9" id="KW-0813">Transport</keyword>
<protein>
    <submittedName>
        <fullName evidence="11">Nickel transporter</fullName>
    </submittedName>
</protein>
<organism evidence="11 12">
    <name type="scientific">Candidatus Kurthia intestinigallinarum</name>
    <dbReference type="NCBI Taxonomy" id="1562256"/>
    <lineage>
        <taxon>Bacteria</taxon>
        <taxon>Bacillati</taxon>
        <taxon>Bacillota</taxon>
        <taxon>Bacilli</taxon>
        <taxon>Bacillales</taxon>
        <taxon>Caryophanaceae</taxon>
        <taxon>Kurthia</taxon>
    </lineage>
</organism>
<keyword evidence="8 9" id="KW-0472">Membrane</keyword>
<keyword evidence="6" id="KW-0029">Amino-acid transport</keyword>
<dbReference type="Proteomes" id="UP000288623">
    <property type="component" value="Unassembled WGS sequence"/>
</dbReference>
<dbReference type="SUPFAM" id="SSF161098">
    <property type="entry name" value="MetI-like"/>
    <property type="match status" value="1"/>
</dbReference>
<keyword evidence="12" id="KW-1185">Reference proteome</keyword>
<comment type="caution">
    <text evidence="11">The sequence shown here is derived from an EMBL/GenBank/DDBJ whole genome shotgun (WGS) entry which is preliminary data.</text>
</comment>
<dbReference type="PROSITE" id="PS50928">
    <property type="entry name" value="ABC_TM1"/>
    <property type="match status" value="1"/>
</dbReference>
<feature type="transmembrane region" description="Helical" evidence="9">
    <location>
        <begin position="20"/>
        <end position="44"/>
    </location>
</feature>
<feature type="transmembrane region" description="Helical" evidence="9">
    <location>
        <begin position="91"/>
        <end position="109"/>
    </location>
</feature>
<dbReference type="GO" id="GO:0006865">
    <property type="term" value="P:amino acid transport"/>
    <property type="evidence" value="ECO:0007669"/>
    <property type="project" value="UniProtKB-KW"/>
</dbReference>
<dbReference type="GO" id="GO:0043190">
    <property type="term" value="C:ATP-binding cassette (ABC) transporter complex"/>
    <property type="evidence" value="ECO:0007669"/>
    <property type="project" value="InterPro"/>
</dbReference>
<feature type="domain" description="ABC transmembrane type-1" evidence="10">
    <location>
        <begin position="22"/>
        <end position="209"/>
    </location>
</feature>
<dbReference type="Pfam" id="PF00528">
    <property type="entry name" value="BPD_transp_1"/>
    <property type="match status" value="1"/>
</dbReference>
<dbReference type="CDD" id="cd06261">
    <property type="entry name" value="TM_PBP2"/>
    <property type="match status" value="1"/>
</dbReference>
<dbReference type="InterPro" id="IPR035906">
    <property type="entry name" value="MetI-like_sf"/>
</dbReference>
<evidence type="ECO:0000256" key="1">
    <source>
        <dbReference type="ARBA" id="ARBA00004651"/>
    </source>
</evidence>
<dbReference type="InterPro" id="IPR000515">
    <property type="entry name" value="MetI-like"/>
</dbReference>
<comment type="subcellular location">
    <subcellularLocation>
        <location evidence="1 9">Cell membrane</location>
        <topology evidence="1 9">Multi-pass membrane protein</topology>
    </subcellularLocation>
</comment>
<evidence type="ECO:0000256" key="6">
    <source>
        <dbReference type="ARBA" id="ARBA00022970"/>
    </source>
</evidence>